<evidence type="ECO:0000256" key="1">
    <source>
        <dbReference type="ARBA" id="ARBA00012513"/>
    </source>
</evidence>
<evidence type="ECO:0000313" key="13">
    <source>
        <dbReference type="Proteomes" id="UP000014500"/>
    </source>
</evidence>
<dbReference type="PANTHER" id="PTHR47634:SF9">
    <property type="entry name" value="PROTEIN KINASE DOMAIN-CONTAINING PROTEIN-RELATED"/>
    <property type="match status" value="1"/>
</dbReference>
<dbReference type="Gene3D" id="3.30.200.20">
    <property type="entry name" value="Phosphorylase Kinase, domain 1"/>
    <property type="match status" value="1"/>
</dbReference>
<dbReference type="GO" id="GO:0000245">
    <property type="term" value="P:spliceosomal complex assembly"/>
    <property type="evidence" value="ECO:0007669"/>
    <property type="project" value="TreeGrafter"/>
</dbReference>
<dbReference type="SUPFAM" id="SSF56112">
    <property type="entry name" value="Protein kinase-like (PK-like)"/>
    <property type="match status" value="1"/>
</dbReference>
<evidence type="ECO:0000256" key="6">
    <source>
        <dbReference type="ARBA" id="ARBA00022840"/>
    </source>
</evidence>
<keyword evidence="13" id="KW-1185">Reference proteome</keyword>
<evidence type="ECO:0000256" key="10">
    <source>
        <dbReference type="RuleBase" id="RU000304"/>
    </source>
</evidence>
<dbReference type="STRING" id="126957.T1JFI1"/>
<dbReference type="EnsemblMetazoa" id="SMAR012595-RA">
    <property type="protein sequence ID" value="SMAR012595-PA"/>
    <property type="gene ID" value="SMAR012595"/>
</dbReference>
<name>T1JFI1_STRMM</name>
<dbReference type="InterPro" id="IPR051334">
    <property type="entry name" value="SRPK"/>
</dbReference>
<dbReference type="OMA" id="ASTIWCC"/>
<dbReference type="InterPro" id="IPR000719">
    <property type="entry name" value="Prot_kinase_dom"/>
</dbReference>
<dbReference type="FunFam" id="1.10.510.10:FF:000275">
    <property type="entry name" value="SRSF protein kinase 2 isoform X3"/>
    <property type="match status" value="1"/>
</dbReference>
<evidence type="ECO:0000256" key="9">
    <source>
        <dbReference type="PROSITE-ProRule" id="PRU10141"/>
    </source>
</evidence>
<keyword evidence="6 9" id="KW-0067">ATP-binding</keyword>
<keyword evidence="3" id="KW-0808">Transferase</keyword>
<evidence type="ECO:0000256" key="7">
    <source>
        <dbReference type="ARBA" id="ARBA00047899"/>
    </source>
</evidence>
<dbReference type="HOGENOM" id="CLU_000288_81_13_1"/>
<dbReference type="GO" id="GO:0005737">
    <property type="term" value="C:cytoplasm"/>
    <property type="evidence" value="ECO:0007669"/>
    <property type="project" value="TreeGrafter"/>
</dbReference>
<keyword evidence="2 10" id="KW-0723">Serine/threonine-protein kinase</keyword>
<organism evidence="12 13">
    <name type="scientific">Strigamia maritima</name>
    <name type="common">European centipede</name>
    <name type="synonym">Geophilus maritimus</name>
    <dbReference type="NCBI Taxonomy" id="126957"/>
    <lineage>
        <taxon>Eukaryota</taxon>
        <taxon>Metazoa</taxon>
        <taxon>Ecdysozoa</taxon>
        <taxon>Arthropoda</taxon>
        <taxon>Myriapoda</taxon>
        <taxon>Chilopoda</taxon>
        <taxon>Pleurostigmophora</taxon>
        <taxon>Geophilomorpha</taxon>
        <taxon>Linotaeniidae</taxon>
        <taxon>Strigamia</taxon>
    </lineage>
</organism>
<protein>
    <recommendedName>
        <fullName evidence="1">non-specific serine/threonine protein kinase</fullName>
        <ecNumber evidence="1">2.7.11.1</ecNumber>
    </recommendedName>
</protein>
<dbReference type="eggNOG" id="KOG1290">
    <property type="taxonomic scope" value="Eukaryota"/>
</dbReference>
<dbReference type="InterPro" id="IPR017441">
    <property type="entry name" value="Protein_kinase_ATP_BS"/>
</dbReference>
<dbReference type="AlphaFoldDB" id="T1JFI1"/>
<dbReference type="GO" id="GO:0005634">
    <property type="term" value="C:nucleus"/>
    <property type="evidence" value="ECO:0007669"/>
    <property type="project" value="TreeGrafter"/>
</dbReference>
<dbReference type="GO" id="GO:0050684">
    <property type="term" value="P:regulation of mRNA processing"/>
    <property type="evidence" value="ECO:0007669"/>
    <property type="project" value="TreeGrafter"/>
</dbReference>
<dbReference type="PROSITE" id="PS00107">
    <property type="entry name" value="PROTEIN_KINASE_ATP"/>
    <property type="match status" value="1"/>
</dbReference>
<evidence type="ECO:0000256" key="5">
    <source>
        <dbReference type="ARBA" id="ARBA00022777"/>
    </source>
</evidence>
<dbReference type="EC" id="2.7.11.1" evidence="1"/>
<dbReference type="PROSITE" id="PS50011">
    <property type="entry name" value="PROTEIN_KINASE_DOM"/>
    <property type="match status" value="1"/>
</dbReference>
<dbReference type="GO" id="GO:0004674">
    <property type="term" value="F:protein serine/threonine kinase activity"/>
    <property type="evidence" value="ECO:0007669"/>
    <property type="project" value="UniProtKB-KW"/>
</dbReference>
<dbReference type="GO" id="GO:0005524">
    <property type="term" value="F:ATP binding"/>
    <property type="evidence" value="ECO:0007669"/>
    <property type="project" value="UniProtKB-UniRule"/>
</dbReference>
<feature type="domain" description="Protein kinase" evidence="11">
    <location>
        <begin position="54"/>
        <end position="374"/>
    </location>
</feature>
<accession>T1JFI1</accession>
<comment type="similarity">
    <text evidence="10">Belongs to the protein kinase superfamily.</text>
</comment>
<keyword evidence="5" id="KW-0418">Kinase</keyword>
<dbReference type="PROSITE" id="PS00108">
    <property type="entry name" value="PROTEIN_KINASE_ST"/>
    <property type="match status" value="1"/>
</dbReference>
<dbReference type="Proteomes" id="UP000014500">
    <property type="component" value="Unassembled WGS sequence"/>
</dbReference>
<dbReference type="FunFam" id="3.30.200.20:FF:000770">
    <property type="entry name" value="SRSF protein kinase 2"/>
    <property type="match status" value="1"/>
</dbReference>
<evidence type="ECO:0000256" key="8">
    <source>
        <dbReference type="ARBA" id="ARBA00048679"/>
    </source>
</evidence>
<evidence type="ECO:0000256" key="2">
    <source>
        <dbReference type="ARBA" id="ARBA00022527"/>
    </source>
</evidence>
<dbReference type="Gene3D" id="1.10.510.10">
    <property type="entry name" value="Transferase(Phosphotransferase) domain 1"/>
    <property type="match status" value="1"/>
</dbReference>
<proteinExistence type="inferred from homology"/>
<evidence type="ECO:0000313" key="12">
    <source>
        <dbReference type="EnsemblMetazoa" id="SMAR012595-PA"/>
    </source>
</evidence>
<evidence type="ECO:0000256" key="3">
    <source>
        <dbReference type="ARBA" id="ARBA00022679"/>
    </source>
</evidence>
<comment type="catalytic activity">
    <reaction evidence="8">
        <text>L-seryl-[protein] + ATP = O-phospho-L-seryl-[protein] + ADP + H(+)</text>
        <dbReference type="Rhea" id="RHEA:17989"/>
        <dbReference type="Rhea" id="RHEA-COMP:9863"/>
        <dbReference type="Rhea" id="RHEA-COMP:11604"/>
        <dbReference type="ChEBI" id="CHEBI:15378"/>
        <dbReference type="ChEBI" id="CHEBI:29999"/>
        <dbReference type="ChEBI" id="CHEBI:30616"/>
        <dbReference type="ChEBI" id="CHEBI:83421"/>
        <dbReference type="ChEBI" id="CHEBI:456216"/>
        <dbReference type="EC" id="2.7.11.1"/>
    </reaction>
</comment>
<feature type="binding site" evidence="9">
    <location>
        <position position="93"/>
    </location>
    <ligand>
        <name>ATP</name>
        <dbReference type="ChEBI" id="CHEBI:30616"/>
    </ligand>
</feature>
<dbReference type="SMART" id="SM00220">
    <property type="entry name" value="S_TKc"/>
    <property type="match status" value="1"/>
</dbReference>
<sequence>MATKVTSSCSKTNPERFVTRLRSNTHAPIEEDPKLYCKGGYHPVKIGETFQDRYTVVRKLGWGNFSTVWLCWDSKKRRFIALKIARSLPIIAKAARHEIQLLKCVQNYPHKSKIVEFLDNFTISGYNGIHICIAFEVLSHNLLELIKESGFKGLPLTQVRSIIKQVLESLDYLHTTCKIIHTDIKPENVCVDENQAMSALFFGKSCPQQLDPSHDVKVRITDLGNACFVNHHHTKVIQTRPYRSPEVILGVGYQSNTDIWSTACMAFELATGHYLFPPTGSVSYTGDECHLARIVCLLGDVPKRMMVSSQFFTADGKLVKFPKINSYGLFKRLYKKFNWDVNEAREFAEFLLPMLAIDPDNRSSAKDALGHKWLQL</sequence>
<dbReference type="InterPro" id="IPR011009">
    <property type="entry name" value="Kinase-like_dom_sf"/>
</dbReference>
<dbReference type="PhylomeDB" id="T1JFI1"/>
<reference evidence="13" key="1">
    <citation type="submission" date="2011-05" db="EMBL/GenBank/DDBJ databases">
        <authorList>
            <person name="Richards S.R."/>
            <person name="Qu J."/>
            <person name="Jiang H."/>
            <person name="Jhangiani S.N."/>
            <person name="Agravi P."/>
            <person name="Goodspeed R."/>
            <person name="Gross S."/>
            <person name="Mandapat C."/>
            <person name="Jackson L."/>
            <person name="Mathew T."/>
            <person name="Pu L."/>
            <person name="Thornton R."/>
            <person name="Saada N."/>
            <person name="Wilczek-Boney K.B."/>
            <person name="Lee S."/>
            <person name="Kovar C."/>
            <person name="Wu Y."/>
            <person name="Scherer S.E."/>
            <person name="Worley K.C."/>
            <person name="Muzny D.M."/>
            <person name="Gibbs R."/>
        </authorList>
    </citation>
    <scope>NUCLEOTIDE SEQUENCE</scope>
    <source>
        <strain evidence="13">Brora</strain>
    </source>
</reference>
<evidence type="ECO:0000256" key="4">
    <source>
        <dbReference type="ARBA" id="ARBA00022741"/>
    </source>
</evidence>
<dbReference type="InterPro" id="IPR008271">
    <property type="entry name" value="Ser/Thr_kinase_AS"/>
</dbReference>
<reference evidence="12" key="2">
    <citation type="submission" date="2015-02" db="UniProtKB">
        <authorList>
            <consortium name="EnsemblMetazoa"/>
        </authorList>
    </citation>
    <scope>IDENTIFICATION</scope>
</reference>
<keyword evidence="4 9" id="KW-0547">Nucleotide-binding</keyword>
<dbReference type="PANTHER" id="PTHR47634">
    <property type="entry name" value="PROTEIN KINASE DOMAIN-CONTAINING PROTEIN-RELATED"/>
    <property type="match status" value="1"/>
</dbReference>
<evidence type="ECO:0000259" key="11">
    <source>
        <dbReference type="PROSITE" id="PS50011"/>
    </source>
</evidence>
<comment type="catalytic activity">
    <reaction evidence="7">
        <text>L-threonyl-[protein] + ATP = O-phospho-L-threonyl-[protein] + ADP + H(+)</text>
        <dbReference type="Rhea" id="RHEA:46608"/>
        <dbReference type="Rhea" id="RHEA-COMP:11060"/>
        <dbReference type="Rhea" id="RHEA-COMP:11605"/>
        <dbReference type="ChEBI" id="CHEBI:15378"/>
        <dbReference type="ChEBI" id="CHEBI:30013"/>
        <dbReference type="ChEBI" id="CHEBI:30616"/>
        <dbReference type="ChEBI" id="CHEBI:61977"/>
        <dbReference type="ChEBI" id="CHEBI:456216"/>
        <dbReference type="EC" id="2.7.11.1"/>
    </reaction>
</comment>
<dbReference type="Pfam" id="PF00069">
    <property type="entry name" value="Pkinase"/>
    <property type="match status" value="1"/>
</dbReference>
<dbReference type="EMBL" id="JH432169">
    <property type="status" value="NOT_ANNOTATED_CDS"/>
    <property type="molecule type" value="Genomic_DNA"/>
</dbReference>